<dbReference type="GO" id="GO:0003676">
    <property type="term" value="F:nucleic acid binding"/>
    <property type="evidence" value="ECO:0007669"/>
    <property type="project" value="InterPro"/>
</dbReference>
<proteinExistence type="predicted"/>
<protein>
    <recommendedName>
        <fullName evidence="2">OB domain-containing protein</fullName>
    </recommendedName>
</protein>
<feature type="domain" description="OB" evidence="2">
    <location>
        <begin position="7"/>
        <end position="82"/>
    </location>
</feature>
<keyword evidence="4" id="KW-1185">Reference proteome</keyword>
<evidence type="ECO:0000259" key="2">
    <source>
        <dbReference type="Pfam" id="PF01336"/>
    </source>
</evidence>
<evidence type="ECO:0000313" key="3">
    <source>
        <dbReference type="EMBL" id="KPV48271.1"/>
    </source>
</evidence>
<name>A0A0P9D6K3_9CHLR</name>
<dbReference type="AlphaFoldDB" id="A0A0P9D6K3"/>
<dbReference type="GO" id="GO:0008408">
    <property type="term" value="F:3'-5' exonuclease activity"/>
    <property type="evidence" value="ECO:0007669"/>
    <property type="project" value="InterPro"/>
</dbReference>
<dbReference type="GO" id="GO:0006260">
    <property type="term" value="P:DNA replication"/>
    <property type="evidence" value="ECO:0007669"/>
    <property type="project" value="InterPro"/>
</dbReference>
<dbReference type="CDD" id="cd04485">
    <property type="entry name" value="DnaE_OBF"/>
    <property type="match status" value="1"/>
</dbReference>
<evidence type="ECO:0000313" key="4">
    <source>
        <dbReference type="Proteomes" id="UP000050509"/>
    </source>
</evidence>
<dbReference type="Pfam" id="PF01336">
    <property type="entry name" value="tRNA_anti-codon"/>
    <property type="match status" value="1"/>
</dbReference>
<evidence type="ECO:0000256" key="1">
    <source>
        <dbReference type="SAM" id="MobiDB-lite"/>
    </source>
</evidence>
<comment type="caution">
    <text evidence="3">The sequence shown here is derived from an EMBL/GenBank/DDBJ whole genome shotgun (WGS) entry which is preliminary data.</text>
</comment>
<sequence>LVGKVHTFVGMLSGTKRLATKKGDSMLVATLEDLESSVEMVVFPKSFEKYRELLQDDALLRVMAKVDKRNESIQLLLESAETLDLAAAPAEAPELAPQMDLENRAEALPPAIEEVGSMAAPHDDAPHPAGMDSRAVGAAPVTAPNEPPAPGEPPAPESPLSVIRSRMKVGTNGNGNGHANGNGHGAASPPVPAFVQQLRLFLPRTGDLDADVVRMHRVDRLLRQSEGDASVILHIPNGETIVLLQPRHKVHCSEDLIGALRTELGIESVVLDQ</sequence>
<feature type="non-terminal residue" evidence="3">
    <location>
        <position position="1"/>
    </location>
</feature>
<reference evidence="3 4" key="1">
    <citation type="submission" date="2015-09" db="EMBL/GenBank/DDBJ databases">
        <title>Draft genome sequence of Kouleothrix aurantiaca JCM 19913.</title>
        <authorList>
            <person name="Hemp J."/>
        </authorList>
    </citation>
    <scope>NUCLEOTIDE SEQUENCE [LARGE SCALE GENOMIC DNA]</scope>
    <source>
        <strain evidence="3 4">COM-B</strain>
    </source>
</reference>
<dbReference type="PANTHER" id="PTHR32294">
    <property type="entry name" value="DNA POLYMERASE III SUBUNIT ALPHA"/>
    <property type="match status" value="1"/>
</dbReference>
<dbReference type="PANTHER" id="PTHR32294:SF0">
    <property type="entry name" value="DNA POLYMERASE III SUBUNIT ALPHA"/>
    <property type="match status" value="1"/>
</dbReference>
<feature type="region of interest" description="Disordered" evidence="1">
    <location>
        <begin position="119"/>
        <end position="159"/>
    </location>
</feature>
<dbReference type="InterPro" id="IPR004805">
    <property type="entry name" value="DnaE2/DnaE/PolC"/>
</dbReference>
<accession>A0A0P9D6K3</accession>
<feature type="compositionally biased region" description="Pro residues" evidence="1">
    <location>
        <begin position="145"/>
        <end position="157"/>
    </location>
</feature>
<dbReference type="Proteomes" id="UP000050509">
    <property type="component" value="Unassembled WGS sequence"/>
</dbReference>
<gene>
    <name evidence="3" type="ORF">SE17_38970</name>
</gene>
<dbReference type="InterPro" id="IPR004365">
    <property type="entry name" value="NA-bd_OB_tRNA"/>
</dbReference>
<organism evidence="3 4">
    <name type="scientific">Kouleothrix aurantiaca</name>
    <dbReference type="NCBI Taxonomy" id="186479"/>
    <lineage>
        <taxon>Bacteria</taxon>
        <taxon>Bacillati</taxon>
        <taxon>Chloroflexota</taxon>
        <taxon>Chloroflexia</taxon>
        <taxon>Chloroflexales</taxon>
        <taxon>Roseiflexineae</taxon>
        <taxon>Roseiflexaceae</taxon>
        <taxon>Kouleothrix</taxon>
    </lineage>
</organism>
<dbReference type="PATRIC" id="fig|186479.3.peg.5746"/>
<dbReference type="EMBL" id="LJCR01002790">
    <property type="protein sequence ID" value="KPV48271.1"/>
    <property type="molecule type" value="Genomic_DNA"/>
</dbReference>